<dbReference type="Gene3D" id="3.40.109.10">
    <property type="entry name" value="NADH Oxidase"/>
    <property type="match status" value="1"/>
</dbReference>
<feature type="binding site" evidence="8">
    <location>
        <position position="38"/>
    </location>
    <ligand>
        <name>FMN</name>
        <dbReference type="ChEBI" id="CHEBI:58210"/>
        <note>ligand shared between dimeric partners</note>
    </ligand>
</feature>
<dbReference type="EC" id="1.-.-.-" evidence="7"/>
<dbReference type="Pfam" id="PF00881">
    <property type="entry name" value="Nitroreductase"/>
    <property type="match status" value="1"/>
</dbReference>
<dbReference type="GO" id="GO:0016491">
    <property type="term" value="F:oxidoreductase activity"/>
    <property type="evidence" value="ECO:0007669"/>
    <property type="project" value="UniProtKB-UniRule"/>
</dbReference>
<evidence type="ECO:0000256" key="1">
    <source>
        <dbReference type="ARBA" id="ARBA00007118"/>
    </source>
</evidence>
<dbReference type="InterPro" id="IPR000415">
    <property type="entry name" value="Nitroreductase-like"/>
</dbReference>
<reference evidence="10 11" key="1">
    <citation type="submission" date="2018-10" db="EMBL/GenBank/DDBJ databases">
        <title>Xanthobacter tagetidis genome sequencing and assembly.</title>
        <authorList>
            <person name="Maclea K.S."/>
            <person name="Goen A.E."/>
            <person name="Fatima S.A."/>
        </authorList>
    </citation>
    <scope>NUCLEOTIDE SEQUENCE [LARGE SCALE GENOMIC DNA]</scope>
    <source>
        <strain evidence="10 11">ATCC 700314</strain>
    </source>
</reference>
<comment type="similarity">
    <text evidence="1 7">Belongs to the nitroreductase family.</text>
</comment>
<dbReference type="EMBL" id="RCTF01000012">
    <property type="protein sequence ID" value="RLP76655.1"/>
    <property type="molecule type" value="Genomic_DNA"/>
</dbReference>
<feature type="binding site" description="in other chain" evidence="8">
    <location>
        <begin position="11"/>
        <end position="13"/>
    </location>
    <ligand>
        <name>FMN</name>
        <dbReference type="ChEBI" id="CHEBI:58210"/>
        <note>ligand shared between dimeric partners</note>
    </ligand>
</feature>
<dbReference type="InterPro" id="IPR029479">
    <property type="entry name" value="Nitroreductase"/>
</dbReference>
<dbReference type="OrthoDB" id="9804207at2"/>
<evidence type="ECO:0000256" key="5">
    <source>
        <dbReference type="ARBA" id="ARBA00023002"/>
    </source>
</evidence>
<keyword evidence="5 7" id="KW-0560">Oxidoreductase</keyword>
<keyword evidence="6 7" id="KW-0520">NAD</keyword>
<protein>
    <recommendedName>
        <fullName evidence="7">Putative NAD(P)H nitroreductase</fullName>
        <ecNumber evidence="7">1.-.-.-</ecNumber>
    </recommendedName>
</protein>
<keyword evidence="4 7" id="KW-0521">NADP</keyword>
<sequence length="187" mass="20207">MPDALELLRTRRSSRVIDLKAPGPSAQDLDTILTIAARVPDHGKLAPWRFIVLEGEGRARAGAAIAAVFAARNPQAEAKRIEEEHGRFLRAPVVVAVVSRAAPHVKIPEWEQVMSSAACCQNMLLAAAALGYGATWISEWPATDADARAALGLDAHERITGFVYLGSVDQALEDRPRPALPDIVTRF</sequence>
<evidence type="ECO:0000256" key="4">
    <source>
        <dbReference type="ARBA" id="ARBA00022857"/>
    </source>
</evidence>
<evidence type="ECO:0000256" key="8">
    <source>
        <dbReference type="PIRSR" id="PIRSR000232-1"/>
    </source>
</evidence>
<evidence type="ECO:0000256" key="2">
    <source>
        <dbReference type="ARBA" id="ARBA00022630"/>
    </source>
</evidence>
<proteinExistence type="inferred from homology"/>
<dbReference type="InterPro" id="IPR052530">
    <property type="entry name" value="NAD(P)H_nitroreductase"/>
</dbReference>
<dbReference type="RefSeq" id="WP_121624109.1">
    <property type="nucleotide sequence ID" value="NZ_JACIIW010000007.1"/>
</dbReference>
<organism evidence="10 11">
    <name type="scientific">Xanthobacter tagetidis</name>
    <dbReference type="NCBI Taxonomy" id="60216"/>
    <lineage>
        <taxon>Bacteria</taxon>
        <taxon>Pseudomonadati</taxon>
        <taxon>Pseudomonadota</taxon>
        <taxon>Alphaproteobacteria</taxon>
        <taxon>Hyphomicrobiales</taxon>
        <taxon>Xanthobacteraceae</taxon>
        <taxon>Xanthobacter</taxon>
    </lineage>
</organism>
<comment type="cofactor">
    <cofactor evidence="8">
        <name>FMN</name>
        <dbReference type="ChEBI" id="CHEBI:58210"/>
    </cofactor>
    <text evidence="8">Binds 1 FMN per subunit.</text>
</comment>
<keyword evidence="2 7" id="KW-0285">Flavoprotein</keyword>
<feature type="binding site" description="in other chain" evidence="8">
    <location>
        <begin position="136"/>
        <end position="138"/>
    </location>
    <ligand>
        <name>FMN</name>
        <dbReference type="ChEBI" id="CHEBI:58210"/>
        <note>ligand shared between dimeric partners</note>
    </ligand>
</feature>
<dbReference type="SUPFAM" id="SSF55469">
    <property type="entry name" value="FMN-dependent nitroreductase-like"/>
    <property type="match status" value="1"/>
</dbReference>
<dbReference type="AlphaFoldDB" id="A0A3L7A9F3"/>
<dbReference type="PIRSF" id="PIRSF000232">
    <property type="entry name" value="YdjA"/>
    <property type="match status" value="1"/>
</dbReference>
<evidence type="ECO:0000259" key="9">
    <source>
        <dbReference type="Pfam" id="PF00881"/>
    </source>
</evidence>
<evidence type="ECO:0000313" key="10">
    <source>
        <dbReference type="EMBL" id="RLP76655.1"/>
    </source>
</evidence>
<dbReference type="PANTHER" id="PTHR43821:SF1">
    <property type="entry name" value="NAD(P)H NITROREDUCTASE YDJA-RELATED"/>
    <property type="match status" value="1"/>
</dbReference>
<keyword evidence="11" id="KW-1185">Reference proteome</keyword>
<accession>A0A3L7A9F3</accession>
<feature type="domain" description="Nitroreductase" evidence="9">
    <location>
        <begin position="8"/>
        <end position="166"/>
    </location>
</feature>
<dbReference type="PANTHER" id="PTHR43821">
    <property type="entry name" value="NAD(P)H NITROREDUCTASE YDJA-RELATED"/>
    <property type="match status" value="1"/>
</dbReference>
<evidence type="ECO:0000256" key="7">
    <source>
        <dbReference type="PIRNR" id="PIRNR000232"/>
    </source>
</evidence>
<keyword evidence="3 7" id="KW-0288">FMN</keyword>
<name>A0A3L7A9F3_9HYPH</name>
<gene>
    <name evidence="10" type="ORF">D9R14_14780</name>
</gene>
<feature type="binding site" evidence="8">
    <location>
        <position position="42"/>
    </location>
    <ligand>
        <name>FMN</name>
        <dbReference type="ChEBI" id="CHEBI:58210"/>
        <note>ligand shared between dimeric partners</note>
    </ligand>
</feature>
<comment type="caution">
    <text evidence="10">The sequence shown here is derived from an EMBL/GenBank/DDBJ whole genome shotgun (WGS) entry which is preliminary data.</text>
</comment>
<evidence type="ECO:0000313" key="11">
    <source>
        <dbReference type="Proteomes" id="UP000269692"/>
    </source>
</evidence>
<dbReference type="InterPro" id="IPR026021">
    <property type="entry name" value="YdjA-like"/>
</dbReference>
<evidence type="ECO:0000256" key="6">
    <source>
        <dbReference type="ARBA" id="ARBA00023027"/>
    </source>
</evidence>
<evidence type="ECO:0000256" key="3">
    <source>
        <dbReference type="ARBA" id="ARBA00022643"/>
    </source>
</evidence>
<dbReference type="Proteomes" id="UP000269692">
    <property type="component" value="Unassembled WGS sequence"/>
</dbReference>